<name>A0A4W6D0F7_LATCA</name>
<evidence type="ECO:0000256" key="2">
    <source>
        <dbReference type="ARBA" id="ARBA00006613"/>
    </source>
</evidence>
<dbReference type="InterPro" id="IPR011989">
    <property type="entry name" value="ARM-like"/>
</dbReference>
<dbReference type="GeneTree" id="ENSGT00940000157603"/>
<dbReference type="GO" id="GO:0030117">
    <property type="term" value="C:membrane coat"/>
    <property type="evidence" value="ECO:0007669"/>
    <property type="project" value="InterPro"/>
</dbReference>
<keyword evidence="9" id="KW-1185">Reference proteome</keyword>
<dbReference type="GO" id="GO:0006886">
    <property type="term" value="P:intracellular protein transport"/>
    <property type="evidence" value="ECO:0007669"/>
    <property type="project" value="InterPro"/>
</dbReference>
<dbReference type="InterPro" id="IPR016024">
    <property type="entry name" value="ARM-type_fold"/>
</dbReference>
<reference evidence="8" key="2">
    <citation type="submission" date="2025-08" db="UniProtKB">
        <authorList>
            <consortium name="Ensembl"/>
        </authorList>
    </citation>
    <scope>IDENTIFICATION</scope>
</reference>
<protein>
    <recommendedName>
        <fullName evidence="6">AP complex subunit beta</fullName>
    </recommendedName>
</protein>
<keyword evidence="3 6" id="KW-0813">Transport</keyword>
<dbReference type="GO" id="GO:0016192">
    <property type="term" value="P:vesicle-mediated transport"/>
    <property type="evidence" value="ECO:0007669"/>
    <property type="project" value="InterPro"/>
</dbReference>
<evidence type="ECO:0000256" key="3">
    <source>
        <dbReference type="ARBA" id="ARBA00022448"/>
    </source>
</evidence>
<reference evidence="8" key="3">
    <citation type="submission" date="2025-09" db="UniProtKB">
        <authorList>
            <consortium name="Ensembl"/>
        </authorList>
    </citation>
    <scope>IDENTIFICATION</scope>
</reference>
<dbReference type="PANTHER" id="PTHR11134">
    <property type="entry name" value="ADAPTOR COMPLEX SUBUNIT BETA FAMILY MEMBER"/>
    <property type="match status" value="1"/>
</dbReference>
<organism evidence="8 9">
    <name type="scientific">Lates calcarifer</name>
    <name type="common">Barramundi</name>
    <name type="synonym">Holocentrus calcarifer</name>
    <dbReference type="NCBI Taxonomy" id="8187"/>
    <lineage>
        <taxon>Eukaryota</taxon>
        <taxon>Metazoa</taxon>
        <taxon>Chordata</taxon>
        <taxon>Craniata</taxon>
        <taxon>Vertebrata</taxon>
        <taxon>Euteleostomi</taxon>
        <taxon>Actinopterygii</taxon>
        <taxon>Neopterygii</taxon>
        <taxon>Teleostei</taxon>
        <taxon>Neoteleostei</taxon>
        <taxon>Acanthomorphata</taxon>
        <taxon>Carangaria</taxon>
        <taxon>Carangaria incertae sedis</taxon>
        <taxon>Centropomidae</taxon>
        <taxon>Lates</taxon>
    </lineage>
</organism>
<proteinExistence type="inferred from homology"/>
<evidence type="ECO:0000259" key="7">
    <source>
        <dbReference type="Pfam" id="PF01602"/>
    </source>
</evidence>
<evidence type="ECO:0000256" key="6">
    <source>
        <dbReference type="PIRNR" id="PIRNR002291"/>
    </source>
</evidence>
<sequence>ILGMSTSALYNDQGGAEAAVEAGQESTPTSSSTGAAFGLFSADFKKNEDLKEMLESNKESLKLEAMKRVVGLIAKGKNASELFPAVVKNVASKNIELKKLVYVYLVRYAEEQQDLALLSISTFQRALKDPNQFIRASALRVLSSIRVPIIVPIMMLAIKEAAADLSPYVRKTSAHAIQKLFSLDPDQKEQLIEVIEKLLKDKSTLVAGSVVMAFEEVCPDRIDLIHKNYRKLCNLLVDVEEWGQVVIISMLTRYARTQFTSPWKEGAVFDENNEKTFYDSDSEEKKGQIEAKPYIMDPDHRLLLRNTKPLLQSRNTAVVMSVAQLYWHLAPKHEVSIVTKSLGMFEPFMKSFYVRSTDATHIKTLKLEILTNLANEANISTILREFQTYVKSQDKAFAAATIQAIGRCATNISEVTDTCLNGLVLLLSNRDETVVAESVVVIKKLLQTQPTQHSEIIKHMAKLFDNITVPMARASILWLMGEYCERVPKIAPDVLRKMAKTFTIEEDIVKLQTVNLAAKLYLTNSKQTKLLTQYILNLGKYDQNYDIRDRTRFIRQLIVPSEKNGALNKYARRILLAPKPAPVLESAFKDRDRYQLGTLSHSLNIKATGYQELSDWPAVAPDQSVRNVEVIEPV</sequence>
<dbReference type="AlphaFoldDB" id="A0A4W6D0F7"/>
<feature type="domain" description="Clathrin/coatomer adaptor adaptin-like N-terminal" evidence="7">
    <location>
        <begin position="47"/>
        <end position="340"/>
    </location>
</feature>
<evidence type="ECO:0000256" key="1">
    <source>
        <dbReference type="ARBA" id="ARBA00004184"/>
    </source>
</evidence>
<keyword evidence="4 6" id="KW-0653">Protein transport</keyword>
<reference evidence="9" key="1">
    <citation type="submission" date="2015-09" db="EMBL/GenBank/DDBJ databases">
        <authorList>
            <person name="Sai Rama Sridatta P."/>
        </authorList>
    </citation>
    <scope>NUCLEOTIDE SEQUENCE [LARGE SCALE GENOMIC DNA]</scope>
</reference>
<dbReference type="InterPro" id="IPR002553">
    <property type="entry name" value="Clathrin/coatomer_adapt-like_N"/>
</dbReference>
<dbReference type="GO" id="GO:0012505">
    <property type="term" value="C:endomembrane system"/>
    <property type="evidence" value="ECO:0007669"/>
    <property type="project" value="UniProtKB-SubCell"/>
</dbReference>
<dbReference type="GO" id="GO:0030276">
    <property type="term" value="F:clathrin binding"/>
    <property type="evidence" value="ECO:0007669"/>
    <property type="project" value="InterPro"/>
</dbReference>
<accession>A0A4W6D0F7</accession>
<evidence type="ECO:0000256" key="5">
    <source>
        <dbReference type="ARBA" id="ARBA00023136"/>
    </source>
</evidence>
<dbReference type="Gene3D" id="1.25.10.10">
    <property type="entry name" value="Leucine-rich Repeat Variant"/>
    <property type="match status" value="2"/>
</dbReference>
<keyword evidence="5 6" id="KW-0472">Membrane</keyword>
<evidence type="ECO:0000313" key="9">
    <source>
        <dbReference type="Proteomes" id="UP000314980"/>
    </source>
</evidence>
<comment type="similarity">
    <text evidence="2 6">Belongs to the adaptor complexes large subunit family.</text>
</comment>
<dbReference type="InterPro" id="IPR026739">
    <property type="entry name" value="AP_beta"/>
</dbReference>
<dbReference type="InterPro" id="IPR016342">
    <property type="entry name" value="AP_complex_bsu_1_2_4"/>
</dbReference>
<dbReference type="Proteomes" id="UP000314980">
    <property type="component" value="Unassembled WGS sequence"/>
</dbReference>
<dbReference type="Ensembl" id="ENSLCAT00010018597.1">
    <property type="protein sequence ID" value="ENSLCAP00010018195.1"/>
    <property type="gene ID" value="ENSLCAG00010008572.1"/>
</dbReference>
<dbReference type="Pfam" id="PF01602">
    <property type="entry name" value="Adaptin_N"/>
    <property type="match status" value="1"/>
</dbReference>
<gene>
    <name evidence="8" type="primary">AP3B1</name>
</gene>
<comment type="subcellular location">
    <subcellularLocation>
        <location evidence="1">Endomembrane system</location>
        <topology evidence="1">Peripheral membrane protein</topology>
    </subcellularLocation>
</comment>
<evidence type="ECO:0000256" key="4">
    <source>
        <dbReference type="ARBA" id="ARBA00022927"/>
    </source>
</evidence>
<dbReference type="SUPFAM" id="SSF48371">
    <property type="entry name" value="ARM repeat"/>
    <property type="match status" value="1"/>
</dbReference>
<dbReference type="PIRSF" id="PIRSF002291">
    <property type="entry name" value="AP_complex_beta"/>
    <property type="match status" value="1"/>
</dbReference>
<evidence type="ECO:0000313" key="8">
    <source>
        <dbReference type="Ensembl" id="ENSLCAP00010018195.1"/>
    </source>
</evidence>